<feature type="signal peptide" evidence="1">
    <location>
        <begin position="1"/>
        <end position="24"/>
    </location>
</feature>
<feature type="domain" description="Non-reducing end beta-L-arabinofuranosidase-like GH127 catalytic" evidence="2">
    <location>
        <begin position="36"/>
        <end position="417"/>
    </location>
</feature>
<sequence>MRLPDLRRTWLLTLLALQGGSLMAQTATAIKQVDNSKVNSYYVSNKAPLRQQYFVKLPVTAIKPGGWLLKQLELQRDGLTGNLGEISIWLSKKDNAWLSKDGKGKYGWEELPYWLKGYGDMAYVLKDPKMLKETKFWIEAVLTNQRDNGDFGPDVEKGPGKRDLWTNMPMLWCLQSYYDYSKDPRVLEVMTKYFKWQLSIPDDKFLEDYWEKSRGGDNMLSVYWLYNRTGDKFLLDLATKLDKNTSDWRQKGNLPNWHNVNIAQCFREPATYYLQSNNPADLQATYDVFKLTRDIYGQVPGGMFGADENARKGYDDPRQAVETCGLVEQMTSDQYLLQFTGDTFWADNCEDVAFNTFPAAFTSDYKALRYLTAPNMVVSDSKNHAPGIDNTGPFLAMNPFSSRCCQHNHSAGWVYYNENSWMATPDNGVAALLYAPGEVTAKVGSAGALTKIITTTQYPFNDVIDMKVITFDKNVFPVYLRVPAWCSAPVVKVNGKVVKVAAKGGEYIKLDNTWKNGDKISLQLPMKIAVRQWAKNKNSASVNYGPLTYSLKIDERYEQKDSKQTAIGDSQWQENADPVKWPSWEIYPASAWNYGLLLNSQKPEQSFTVVKGTWPADNNPFTNKSAPIMLKANGKQIPGWQIDQYGLCGVLPQSPVKTEQPQTSLTLVPMGGARLRIASFPVVQ</sequence>
<dbReference type="InterPro" id="IPR012878">
    <property type="entry name" value="Beta-AFase-like_GH127_cat"/>
</dbReference>
<name>A0ABP9FQK5_9SPHI</name>
<organism evidence="4 5">
    <name type="scientific">Mucilaginibacter defluvii</name>
    <dbReference type="NCBI Taxonomy" id="1196019"/>
    <lineage>
        <taxon>Bacteria</taxon>
        <taxon>Pseudomonadati</taxon>
        <taxon>Bacteroidota</taxon>
        <taxon>Sphingobacteriia</taxon>
        <taxon>Sphingobacteriales</taxon>
        <taxon>Sphingobacteriaceae</taxon>
        <taxon>Mucilaginibacter</taxon>
    </lineage>
</organism>
<evidence type="ECO:0000259" key="2">
    <source>
        <dbReference type="Pfam" id="PF07944"/>
    </source>
</evidence>
<evidence type="ECO:0000256" key="1">
    <source>
        <dbReference type="SAM" id="SignalP"/>
    </source>
</evidence>
<dbReference type="EMBL" id="BAABJI010000001">
    <property type="protein sequence ID" value="GAA4908942.1"/>
    <property type="molecule type" value="Genomic_DNA"/>
</dbReference>
<keyword evidence="4" id="KW-0378">Hydrolase</keyword>
<gene>
    <name evidence="4" type="ORF">GCM10023313_09930</name>
</gene>
<dbReference type="Pfam" id="PF07944">
    <property type="entry name" value="Beta-AFase-like_GH127_cat"/>
    <property type="match status" value="1"/>
</dbReference>
<dbReference type="GO" id="GO:0016787">
    <property type="term" value="F:hydrolase activity"/>
    <property type="evidence" value="ECO:0007669"/>
    <property type="project" value="UniProtKB-KW"/>
</dbReference>
<reference evidence="5" key="1">
    <citation type="journal article" date="2019" name="Int. J. Syst. Evol. Microbiol.">
        <title>The Global Catalogue of Microorganisms (GCM) 10K type strain sequencing project: providing services to taxonomists for standard genome sequencing and annotation.</title>
        <authorList>
            <consortium name="The Broad Institute Genomics Platform"/>
            <consortium name="The Broad Institute Genome Sequencing Center for Infectious Disease"/>
            <person name="Wu L."/>
            <person name="Ma J."/>
        </authorList>
    </citation>
    <scope>NUCLEOTIDE SEQUENCE [LARGE SCALE GENOMIC DNA]</scope>
    <source>
        <strain evidence="5">JCM 18283</strain>
    </source>
</reference>
<evidence type="ECO:0000313" key="5">
    <source>
        <dbReference type="Proteomes" id="UP001501436"/>
    </source>
</evidence>
<accession>A0ABP9FQK5</accession>
<dbReference type="SUPFAM" id="SSF48208">
    <property type="entry name" value="Six-hairpin glycosidases"/>
    <property type="match status" value="1"/>
</dbReference>
<dbReference type="InterPro" id="IPR008928">
    <property type="entry name" value="6-hairpin_glycosidase_sf"/>
</dbReference>
<feature type="domain" description="Non-reducing end beta-L-arabinofuranosidase-like GH127 middle" evidence="3">
    <location>
        <begin position="429"/>
        <end position="526"/>
    </location>
</feature>
<protein>
    <submittedName>
        <fullName evidence="4">Glycoside hydrolase family 127 protein</fullName>
    </submittedName>
</protein>
<dbReference type="Proteomes" id="UP001501436">
    <property type="component" value="Unassembled WGS sequence"/>
</dbReference>
<dbReference type="PANTHER" id="PTHR31151">
    <property type="entry name" value="PROLINE-TRNA LIGASE (DUF1680)"/>
    <property type="match status" value="1"/>
</dbReference>
<comment type="caution">
    <text evidence="4">The sequence shown here is derived from an EMBL/GenBank/DDBJ whole genome shotgun (WGS) entry which is preliminary data.</text>
</comment>
<dbReference type="Pfam" id="PF20736">
    <property type="entry name" value="Glyco_hydro127M"/>
    <property type="match status" value="1"/>
</dbReference>
<keyword evidence="5" id="KW-1185">Reference proteome</keyword>
<evidence type="ECO:0000259" key="3">
    <source>
        <dbReference type="Pfam" id="PF20736"/>
    </source>
</evidence>
<dbReference type="InterPro" id="IPR049046">
    <property type="entry name" value="Beta-AFase-like_GH127_middle"/>
</dbReference>
<keyword evidence="1" id="KW-0732">Signal</keyword>
<dbReference type="PANTHER" id="PTHR31151:SF0">
    <property type="entry name" value="PROLINE-TRNA LIGASE (DUF1680)"/>
    <property type="match status" value="1"/>
</dbReference>
<dbReference type="RefSeq" id="WP_345329834.1">
    <property type="nucleotide sequence ID" value="NZ_BAABJI010000001.1"/>
</dbReference>
<evidence type="ECO:0000313" key="4">
    <source>
        <dbReference type="EMBL" id="GAA4908942.1"/>
    </source>
</evidence>
<feature type="chain" id="PRO_5046887555" evidence="1">
    <location>
        <begin position="25"/>
        <end position="684"/>
    </location>
</feature>
<proteinExistence type="predicted"/>